<sequence>MSVKTWIGVYALFALLELAGIALACVAQIREEFALITASGRYRGSAARKLCNEDSNMLENSAPMSVLTKIETGFLVSTFSQDMRLIDDPARGSCECLIACVTGAILTTIAVKYMAALLPFLCGALYLVQIFYLRTSRQLRLLKTETKKPLHSHFIETQARLTTIRAFSRYAKASQQNIDLLDALQRPFYLLLSIQRWLTLVFDLIVAGLAIFLITLATTLRSSISAGLLGIALVNGMSLGSTLSNLIQFWTSLETSLCAIARLK</sequence>
<name>A0A3D8QEK0_9HELO</name>
<keyword evidence="2" id="KW-0813">Transport</keyword>
<reference evidence="11 12" key="1">
    <citation type="journal article" date="2018" name="IMA Fungus">
        <title>IMA Genome-F 9: Draft genome sequence of Annulohypoxylon stygium, Aspergillus mulundensis, Berkeleyomyces basicola (syn. Thielaviopsis basicola), Ceratocystis smalleyi, two Cercospora beticola strains, Coleophoma cylindrospora, Fusarium fracticaudum, Phialophora cf. hyalina, and Morchella septimelata.</title>
        <authorList>
            <person name="Wingfield B.D."/>
            <person name="Bills G.F."/>
            <person name="Dong Y."/>
            <person name="Huang W."/>
            <person name="Nel W.J."/>
            <person name="Swalarsk-Parry B.S."/>
            <person name="Vaghefi N."/>
            <person name="Wilken P.M."/>
            <person name="An Z."/>
            <person name="de Beer Z.W."/>
            <person name="De Vos L."/>
            <person name="Chen L."/>
            <person name="Duong T.A."/>
            <person name="Gao Y."/>
            <person name="Hammerbacher A."/>
            <person name="Kikkert J.R."/>
            <person name="Li Y."/>
            <person name="Li H."/>
            <person name="Li K."/>
            <person name="Li Q."/>
            <person name="Liu X."/>
            <person name="Ma X."/>
            <person name="Naidoo K."/>
            <person name="Pethybridge S.J."/>
            <person name="Sun J."/>
            <person name="Steenkamp E.T."/>
            <person name="van der Nest M.A."/>
            <person name="van Wyk S."/>
            <person name="Wingfield M.J."/>
            <person name="Xiong C."/>
            <person name="Yue Q."/>
            <person name="Zhang X."/>
        </authorList>
    </citation>
    <scope>NUCLEOTIDE SEQUENCE [LARGE SCALE GENOMIC DNA]</scope>
    <source>
        <strain evidence="11 12">BP5796</strain>
    </source>
</reference>
<evidence type="ECO:0000313" key="12">
    <source>
        <dbReference type="Proteomes" id="UP000256328"/>
    </source>
</evidence>
<proteinExistence type="predicted"/>
<dbReference type="PROSITE" id="PS50929">
    <property type="entry name" value="ABC_TM1F"/>
    <property type="match status" value="1"/>
</dbReference>
<evidence type="ECO:0000256" key="5">
    <source>
        <dbReference type="ARBA" id="ARBA00022840"/>
    </source>
</evidence>
<keyword evidence="4" id="KW-0547">Nucleotide-binding</keyword>
<feature type="transmembrane region" description="Helical" evidence="8">
    <location>
        <begin position="224"/>
        <end position="247"/>
    </location>
</feature>
<evidence type="ECO:0000256" key="3">
    <source>
        <dbReference type="ARBA" id="ARBA00022692"/>
    </source>
</evidence>
<dbReference type="InterPro" id="IPR036640">
    <property type="entry name" value="ABC1_TM_sf"/>
</dbReference>
<dbReference type="PANTHER" id="PTHR24223:SF399">
    <property type="entry name" value="ABC TRANSPORTER ATNG"/>
    <property type="match status" value="1"/>
</dbReference>
<comment type="caution">
    <text evidence="11">The sequence shown here is derived from an EMBL/GenBank/DDBJ whole genome shotgun (WGS) entry which is preliminary data.</text>
</comment>
<keyword evidence="6 8" id="KW-1133">Transmembrane helix</keyword>
<dbReference type="GO" id="GO:0005524">
    <property type="term" value="F:ATP binding"/>
    <property type="evidence" value="ECO:0007669"/>
    <property type="project" value="UniProtKB-KW"/>
</dbReference>
<keyword evidence="5" id="KW-0067">ATP-binding</keyword>
<dbReference type="GO" id="GO:0140359">
    <property type="term" value="F:ABC-type transporter activity"/>
    <property type="evidence" value="ECO:0007669"/>
    <property type="project" value="InterPro"/>
</dbReference>
<dbReference type="Pfam" id="PF00664">
    <property type="entry name" value="ABC_membrane"/>
    <property type="match status" value="1"/>
</dbReference>
<evidence type="ECO:0000256" key="9">
    <source>
        <dbReference type="SAM" id="SignalP"/>
    </source>
</evidence>
<dbReference type="CDD" id="cd18580">
    <property type="entry name" value="ABC_6TM_ABCC_D2"/>
    <property type="match status" value="1"/>
</dbReference>
<feature type="transmembrane region" description="Helical" evidence="8">
    <location>
        <begin position="197"/>
        <end position="218"/>
    </location>
</feature>
<evidence type="ECO:0000256" key="1">
    <source>
        <dbReference type="ARBA" id="ARBA00004141"/>
    </source>
</evidence>
<dbReference type="InterPro" id="IPR011527">
    <property type="entry name" value="ABC1_TM_dom"/>
</dbReference>
<evidence type="ECO:0000313" key="11">
    <source>
        <dbReference type="EMBL" id="RDW60255.1"/>
    </source>
</evidence>
<dbReference type="EMBL" id="PDLN01000019">
    <property type="protein sequence ID" value="RDW60255.1"/>
    <property type="molecule type" value="Genomic_DNA"/>
</dbReference>
<keyword evidence="7 8" id="KW-0472">Membrane</keyword>
<dbReference type="AlphaFoldDB" id="A0A3D8QEK0"/>
<feature type="chain" id="PRO_5017603628" description="ABC transmembrane type-1 domain-containing protein" evidence="9">
    <location>
        <begin position="25"/>
        <end position="264"/>
    </location>
</feature>
<evidence type="ECO:0000256" key="2">
    <source>
        <dbReference type="ARBA" id="ARBA00022448"/>
    </source>
</evidence>
<accession>A0A3D8QEK0</accession>
<feature type="signal peptide" evidence="9">
    <location>
        <begin position="1"/>
        <end position="24"/>
    </location>
</feature>
<evidence type="ECO:0000256" key="6">
    <source>
        <dbReference type="ARBA" id="ARBA00022989"/>
    </source>
</evidence>
<comment type="subcellular location">
    <subcellularLocation>
        <location evidence="1">Membrane</location>
        <topology evidence="1">Multi-pass membrane protein</topology>
    </subcellularLocation>
</comment>
<protein>
    <recommendedName>
        <fullName evidence="10">ABC transmembrane type-1 domain-containing protein</fullName>
    </recommendedName>
</protein>
<evidence type="ECO:0000256" key="7">
    <source>
        <dbReference type="ARBA" id="ARBA00023136"/>
    </source>
</evidence>
<keyword evidence="3 8" id="KW-0812">Transmembrane</keyword>
<evidence type="ECO:0000256" key="4">
    <source>
        <dbReference type="ARBA" id="ARBA00022741"/>
    </source>
</evidence>
<keyword evidence="9" id="KW-0732">Signal</keyword>
<dbReference type="InterPro" id="IPR044726">
    <property type="entry name" value="ABCC_6TM_D2"/>
</dbReference>
<evidence type="ECO:0000259" key="10">
    <source>
        <dbReference type="PROSITE" id="PS50929"/>
    </source>
</evidence>
<feature type="transmembrane region" description="Helical" evidence="8">
    <location>
        <begin position="113"/>
        <end position="133"/>
    </location>
</feature>
<dbReference type="OrthoDB" id="6500128at2759"/>
<gene>
    <name evidence="11" type="ORF">BP5796_11861</name>
</gene>
<feature type="domain" description="ABC transmembrane type-1" evidence="10">
    <location>
        <begin position="61"/>
        <end position="255"/>
    </location>
</feature>
<dbReference type="Proteomes" id="UP000256328">
    <property type="component" value="Unassembled WGS sequence"/>
</dbReference>
<dbReference type="SUPFAM" id="SSF90123">
    <property type="entry name" value="ABC transporter transmembrane region"/>
    <property type="match status" value="1"/>
</dbReference>
<keyword evidence="12" id="KW-1185">Reference proteome</keyword>
<organism evidence="11 12">
    <name type="scientific">Coleophoma crateriformis</name>
    <dbReference type="NCBI Taxonomy" id="565419"/>
    <lineage>
        <taxon>Eukaryota</taxon>
        <taxon>Fungi</taxon>
        <taxon>Dikarya</taxon>
        <taxon>Ascomycota</taxon>
        <taxon>Pezizomycotina</taxon>
        <taxon>Leotiomycetes</taxon>
        <taxon>Helotiales</taxon>
        <taxon>Dermateaceae</taxon>
        <taxon>Coleophoma</taxon>
    </lineage>
</organism>
<dbReference type="PANTHER" id="PTHR24223">
    <property type="entry name" value="ATP-BINDING CASSETTE SUB-FAMILY C"/>
    <property type="match status" value="1"/>
</dbReference>
<evidence type="ECO:0000256" key="8">
    <source>
        <dbReference type="SAM" id="Phobius"/>
    </source>
</evidence>
<dbReference type="GO" id="GO:0016020">
    <property type="term" value="C:membrane"/>
    <property type="evidence" value="ECO:0007669"/>
    <property type="project" value="UniProtKB-SubCell"/>
</dbReference>
<dbReference type="InterPro" id="IPR050173">
    <property type="entry name" value="ABC_transporter_C-like"/>
</dbReference>
<dbReference type="Gene3D" id="1.20.1560.10">
    <property type="entry name" value="ABC transporter type 1, transmembrane domain"/>
    <property type="match status" value="1"/>
</dbReference>